<proteinExistence type="predicted"/>
<keyword evidence="2" id="KW-1185">Reference proteome</keyword>
<reference evidence="1" key="1">
    <citation type="submission" date="2021-08" db="EMBL/GenBank/DDBJ databases">
        <title>The first chromosome-level gecko genome reveals the dynamic sex chromosomes of Neotropical dwarf geckos (Sphaerodactylidae: Sphaerodactylus).</title>
        <authorList>
            <person name="Pinto B.J."/>
            <person name="Keating S.E."/>
            <person name="Gamble T."/>
        </authorList>
    </citation>
    <scope>NUCLEOTIDE SEQUENCE</scope>
    <source>
        <strain evidence="1">TG3544</strain>
    </source>
</reference>
<protein>
    <submittedName>
        <fullName evidence="1">1-phosphatidylinositol 4,5-bisphosphate phosphodiesterase beta-1</fullName>
    </submittedName>
</protein>
<gene>
    <name evidence="1" type="primary">PLCB1_2</name>
    <name evidence="1" type="ORF">K3G42_033451</name>
</gene>
<accession>A0ACB8GFP0</accession>
<evidence type="ECO:0000313" key="1">
    <source>
        <dbReference type="EMBL" id="KAH8017984.1"/>
    </source>
</evidence>
<dbReference type="Proteomes" id="UP000827872">
    <property type="component" value="Linkage Group LG01"/>
</dbReference>
<comment type="caution">
    <text evidence="1">The sequence shown here is derived from an EMBL/GenBank/DDBJ whole genome shotgun (WGS) entry which is preliminary data.</text>
</comment>
<evidence type="ECO:0000313" key="2">
    <source>
        <dbReference type="Proteomes" id="UP000827872"/>
    </source>
</evidence>
<organism evidence="1 2">
    <name type="scientific">Sphaerodactylus townsendi</name>
    <dbReference type="NCBI Taxonomy" id="933632"/>
    <lineage>
        <taxon>Eukaryota</taxon>
        <taxon>Metazoa</taxon>
        <taxon>Chordata</taxon>
        <taxon>Craniata</taxon>
        <taxon>Vertebrata</taxon>
        <taxon>Euteleostomi</taxon>
        <taxon>Lepidosauria</taxon>
        <taxon>Squamata</taxon>
        <taxon>Bifurcata</taxon>
        <taxon>Gekkota</taxon>
        <taxon>Sphaerodactylidae</taxon>
        <taxon>Sphaerodactylus</taxon>
    </lineage>
</organism>
<sequence length="165" mass="18413">MFERMNKSKSFFKKSEEVIEAIAECAFKTSPFPILLSFENHVDSPKQQAKMAEYCRLIFGDTLMMEPLEKYPLERGVPLPSPADLMYKILVKNKKKSHKSADGSAKKKLLEQASNACSDASSGFEPSSPGAASIQKLVKRYWLLASAPAALRNPSQRKINVSRDV</sequence>
<dbReference type="EMBL" id="CM037614">
    <property type="protein sequence ID" value="KAH8017984.1"/>
    <property type="molecule type" value="Genomic_DNA"/>
</dbReference>
<name>A0ACB8GFP0_9SAUR</name>